<organism evidence="2 3">
    <name type="scientific">Cognaticolwellia beringensis</name>
    <dbReference type="NCBI Taxonomy" id="1967665"/>
    <lineage>
        <taxon>Bacteria</taxon>
        <taxon>Pseudomonadati</taxon>
        <taxon>Pseudomonadota</taxon>
        <taxon>Gammaproteobacteria</taxon>
        <taxon>Alteromonadales</taxon>
        <taxon>Colwelliaceae</taxon>
        <taxon>Cognaticolwellia</taxon>
    </lineage>
</organism>
<gene>
    <name evidence="2" type="ORF">B5D82_16410</name>
</gene>
<dbReference type="GO" id="GO:0008235">
    <property type="term" value="F:metalloexopeptidase activity"/>
    <property type="evidence" value="ECO:0007669"/>
    <property type="project" value="InterPro"/>
</dbReference>
<dbReference type="Pfam" id="PF04389">
    <property type="entry name" value="Peptidase_M28"/>
    <property type="match status" value="1"/>
</dbReference>
<sequence>MKITFTPNAKTNLNLKIKTILAAIVITSSFCSVAEIISSKQVIKDITYLASDDLKGRASFSPEIDQAANYIAQRFKDIGLKPLKNKSFLQPFTVHKIQPQTQNVVLNHKKISREDIAIATTIENIDWQNSNAQVHIVGKDDDMRKTLSELNQQGGQHLVVIHNTHAKIFKAYQNYFTRGLTKLSLEHPGALVLVLSDEDKVENYAINASVTITQQSLTNVVGILPGRQSAKEIVLYSSHYDHLGITEDGKQIYNGADDDASGTTAVLNLAQYYAEKGNNKRTLMFSAFTAEEIGGFGSKYFSQQLNPDNVVAMINIEMIGKPSKFGAGTLWMTGMERSNLGTLLNDKLVVLNRKIYQDPYPEQGLFYRSDNATLARLGVPAHSFSSTQLDKDQHYHKVTDDISSLDLSSMHQVIETLATATQALVDGSATPTRIDKTQVRVKGKIY</sequence>
<dbReference type="PANTHER" id="PTHR12147">
    <property type="entry name" value="METALLOPEPTIDASE M28 FAMILY MEMBER"/>
    <property type="match status" value="1"/>
</dbReference>
<dbReference type="PANTHER" id="PTHR12147:SF26">
    <property type="entry name" value="PEPTIDASE M28 DOMAIN-CONTAINING PROTEIN"/>
    <property type="match status" value="1"/>
</dbReference>
<dbReference type="EMBL" id="CP020465">
    <property type="protein sequence ID" value="ASP50060.1"/>
    <property type="molecule type" value="Genomic_DNA"/>
</dbReference>
<accession>A0A222GDY2</accession>
<dbReference type="AlphaFoldDB" id="A0A222GDY2"/>
<feature type="domain" description="Peptidase M28" evidence="1">
    <location>
        <begin position="219"/>
        <end position="419"/>
    </location>
</feature>
<dbReference type="SUPFAM" id="SSF53187">
    <property type="entry name" value="Zn-dependent exopeptidases"/>
    <property type="match status" value="1"/>
</dbReference>
<dbReference type="InterPro" id="IPR045175">
    <property type="entry name" value="M28_fam"/>
</dbReference>
<dbReference type="OrthoDB" id="9778250at2"/>
<proteinExistence type="predicted"/>
<protein>
    <submittedName>
        <fullName evidence="2">Peptidase M23</fullName>
    </submittedName>
</protein>
<evidence type="ECO:0000313" key="2">
    <source>
        <dbReference type="EMBL" id="ASP50060.1"/>
    </source>
</evidence>
<keyword evidence="3" id="KW-1185">Reference proteome</keyword>
<dbReference type="RefSeq" id="WP_081154566.1">
    <property type="nucleotide sequence ID" value="NZ_CP020465.1"/>
</dbReference>
<evidence type="ECO:0000313" key="3">
    <source>
        <dbReference type="Proteomes" id="UP000202259"/>
    </source>
</evidence>
<dbReference type="GO" id="GO:0006508">
    <property type="term" value="P:proteolysis"/>
    <property type="evidence" value="ECO:0007669"/>
    <property type="project" value="InterPro"/>
</dbReference>
<name>A0A222GDY2_9GAMM</name>
<dbReference type="Proteomes" id="UP000202259">
    <property type="component" value="Chromosome"/>
</dbReference>
<dbReference type="Gene3D" id="3.40.630.10">
    <property type="entry name" value="Zn peptidases"/>
    <property type="match status" value="2"/>
</dbReference>
<dbReference type="KEGG" id="cber:B5D82_16410"/>
<evidence type="ECO:0000259" key="1">
    <source>
        <dbReference type="Pfam" id="PF04389"/>
    </source>
</evidence>
<dbReference type="InterPro" id="IPR007484">
    <property type="entry name" value="Peptidase_M28"/>
</dbReference>
<reference evidence="2 3" key="1">
    <citation type="submission" date="2017-08" db="EMBL/GenBank/DDBJ databases">
        <title>Complete genome of Colwellia sp. NB097-1, a psychrophile bacterium ioslated from Bering Sea.</title>
        <authorList>
            <person name="Chen X."/>
        </authorList>
    </citation>
    <scope>NUCLEOTIDE SEQUENCE [LARGE SCALE GENOMIC DNA]</scope>
    <source>
        <strain evidence="2 3">NB097-1</strain>
    </source>
</reference>